<feature type="region of interest" description="Disordered" evidence="4">
    <location>
        <begin position="481"/>
        <end position="503"/>
    </location>
</feature>
<dbReference type="Gene3D" id="3.90.640.10">
    <property type="entry name" value="Actin, Chain A, domain 4"/>
    <property type="match status" value="1"/>
</dbReference>
<keyword evidence="6" id="KW-1185">Reference proteome</keyword>
<evidence type="ECO:0000256" key="1">
    <source>
        <dbReference type="ARBA" id="ARBA00022741"/>
    </source>
</evidence>
<gene>
    <name evidence="5" type="ORF">HID58_069564</name>
</gene>
<dbReference type="InterPro" id="IPR029047">
    <property type="entry name" value="HSP70_peptide-bd_sf"/>
</dbReference>
<dbReference type="PANTHER" id="PTHR19375">
    <property type="entry name" value="HEAT SHOCK PROTEIN 70KDA"/>
    <property type="match status" value="1"/>
</dbReference>
<dbReference type="SUPFAM" id="SSF100934">
    <property type="entry name" value="Heat shock protein 70kD (HSP70), C-terminal subdomain"/>
    <property type="match status" value="1"/>
</dbReference>
<dbReference type="Gene3D" id="2.60.34.10">
    <property type="entry name" value="Substrate Binding Domain Of DNAk, Chain A, domain 1"/>
    <property type="match status" value="1"/>
</dbReference>
<dbReference type="InterPro" id="IPR018181">
    <property type="entry name" value="Heat_shock_70_CS"/>
</dbReference>
<dbReference type="EMBL" id="JAGKQM010000016">
    <property type="protein sequence ID" value="KAH0872202.1"/>
    <property type="molecule type" value="Genomic_DNA"/>
</dbReference>
<dbReference type="InterPro" id="IPR013126">
    <property type="entry name" value="Hsp_70_fam"/>
</dbReference>
<organism evidence="5 6">
    <name type="scientific">Brassica napus</name>
    <name type="common">Rape</name>
    <dbReference type="NCBI Taxonomy" id="3708"/>
    <lineage>
        <taxon>Eukaryota</taxon>
        <taxon>Viridiplantae</taxon>
        <taxon>Streptophyta</taxon>
        <taxon>Embryophyta</taxon>
        <taxon>Tracheophyta</taxon>
        <taxon>Spermatophyta</taxon>
        <taxon>Magnoliopsida</taxon>
        <taxon>eudicotyledons</taxon>
        <taxon>Gunneridae</taxon>
        <taxon>Pentapetalae</taxon>
        <taxon>rosids</taxon>
        <taxon>malvids</taxon>
        <taxon>Brassicales</taxon>
        <taxon>Brassicaceae</taxon>
        <taxon>Brassiceae</taxon>
        <taxon>Brassica</taxon>
    </lineage>
</organism>
<comment type="caution">
    <text evidence="5">The sequence shown here is derived from an EMBL/GenBank/DDBJ whole genome shotgun (WGS) entry which is preliminary data.</text>
</comment>
<keyword evidence="1 3" id="KW-0547">Nucleotide-binding</keyword>
<protein>
    <submittedName>
        <fullName evidence="5">Uncharacterized protein</fullName>
    </submittedName>
</protein>
<evidence type="ECO:0000313" key="6">
    <source>
        <dbReference type="Proteomes" id="UP000824890"/>
    </source>
</evidence>
<dbReference type="PRINTS" id="PR00301">
    <property type="entry name" value="HEATSHOCK70"/>
</dbReference>
<reference evidence="5 6" key="1">
    <citation type="submission" date="2021-05" db="EMBL/GenBank/DDBJ databases">
        <title>Genome Assembly of Synthetic Allotetraploid Brassica napus Reveals Homoeologous Exchanges between Subgenomes.</title>
        <authorList>
            <person name="Davis J.T."/>
        </authorList>
    </citation>
    <scope>NUCLEOTIDE SEQUENCE [LARGE SCALE GENOMIC DNA]</scope>
    <source>
        <strain evidence="6">cv. Da-Ae</strain>
        <tissue evidence="5">Seedling</tissue>
    </source>
</reference>
<dbReference type="SUPFAM" id="SSF53067">
    <property type="entry name" value="Actin-like ATPase domain"/>
    <property type="match status" value="2"/>
</dbReference>
<dbReference type="Gene3D" id="1.20.1270.10">
    <property type="match status" value="1"/>
</dbReference>
<dbReference type="InterPro" id="IPR029048">
    <property type="entry name" value="HSP70_C_sf"/>
</dbReference>
<sequence length="503" mass="56047">MYAKRLIGRRFSDSSVQSDMKLWPFKIIPGPADKPMILVNYKGEEKQFPSEEISSMMREIAEAYLGVAIKNAVVTVPAYFNDLQRQATKEAGLPMASSDGEKNVLIFDLGGGTFDVSLLTIEEGIFEVKATSGDTHLSGEDFDSRIVNHFVQEFKRKSKKDISGNPRALRRLRTACERAKRTLSSTAQTTIEIDSRFEGIDFYSALTRARFEELNMDLFRKCMEPVDKCLMDKSTVHDVVLVGGSTRIPKVQKLLQDFFNGKELCKSINPDEAVAYGAAVQGAIVSGEGNAKLQDLLLLDVNPLSLGIETVGGVMTTLIQRSTTILTNTEQVFSTCSDNQPGVLIQVYEGERARTQDNNLLGKFKLSGIPPAPRGVPQITVCFEIDANSTKDNTTGQKNKITITNDKGRLSKDEIKKMVQEAEKYKSEDEEHKKKVEAKNALENYAYNMRNTIRDDKIGEKLAAADKKKIEDSVEEAVQWLDGNQTAEADEFEDNMKDLESMD</sequence>
<dbReference type="PROSITE" id="PS01036">
    <property type="entry name" value="HSP70_3"/>
    <property type="match status" value="1"/>
</dbReference>
<accession>A0ABQ7YW95</accession>
<dbReference type="Gene3D" id="3.30.420.40">
    <property type="match status" value="2"/>
</dbReference>
<evidence type="ECO:0000313" key="5">
    <source>
        <dbReference type="EMBL" id="KAH0872202.1"/>
    </source>
</evidence>
<comment type="similarity">
    <text evidence="3">Belongs to the heat shock protein 70 family.</text>
</comment>
<dbReference type="Proteomes" id="UP000824890">
    <property type="component" value="Unassembled WGS sequence"/>
</dbReference>
<dbReference type="Pfam" id="PF00012">
    <property type="entry name" value="HSP70"/>
    <property type="match status" value="2"/>
</dbReference>
<evidence type="ECO:0000256" key="2">
    <source>
        <dbReference type="ARBA" id="ARBA00022840"/>
    </source>
</evidence>
<dbReference type="PROSITE" id="PS00329">
    <property type="entry name" value="HSP70_2"/>
    <property type="match status" value="1"/>
</dbReference>
<evidence type="ECO:0000256" key="4">
    <source>
        <dbReference type="SAM" id="MobiDB-lite"/>
    </source>
</evidence>
<name>A0ABQ7YW95_BRANA</name>
<dbReference type="SUPFAM" id="SSF100920">
    <property type="entry name" value="Heat shock protein 70kD (HSP70), peptide-binding domain"/>
    <property type="match status" value="1"/>
</dbReference>
<feature type="compositionally biased region" description="Basic and acidic residues" evidence="4">
    <location>
        <begin position="494"/>
        <end position="503"/>
    </location>
</feature>
<dbReference type="InterPro" id="IPR043129">
    <property type="entry name" value="ATPase_NBD"/>
</dbReference>
<keyword evidence="2 3" id="KW-0067">ATP-binding</keyword>
<evidence type="ECO:0000256" key="3">
    <source>
        <dbReference type="RuleBase" id="RU003322"/>
    </source>
</evidence>
<proteinExistence type="inferred from homology"/>
<dbReference type="Gene3D" id="3.30.30.30">
    <property type="match status" value="1"/>
</dbReference>